<feature type="domain" description="Protein kinase" evidence="2">
    <location>
        <begin position="289"/>
        <end position="681"/>
    </location>
</feature>
<dbReference type="eggNOG" id="KOG0594">
    <property type="taxonomic scope" value="Eukaryota"/>
</dbReference>
<organism evidence="3 4">
    <name type="scientific">Colletotrichum fioriniae PJ7</name>
    <dbReference type="NCBI Taxonomy" id="1445577"/>
    <lineage>
        <taxon>Eukaryota</taxon>
        <taxon>Fungi</taxon>
        <taxon>Dikarya</taxon>
        <taxon>Ascomycota</taxon>
        <taxon>Pezizomycotina</taxon>
        <taxon>Sordariomycetes</taxon>
        <taxon>Hypocreomycetidae</taxon>
        <taxon>Glomerellales</taxon>
        <taxon>Glomerellaceae</taxon>
        <taxon>Colletotrichum</taxon>
        <taxon>Colletotrichum acutatum species complex</taxon>
    </lineage>
</organism>
<proteinExistence type="predicted"/>
<dbReference type="SUPFAM" id="SSF56112">
    <property type="entry name" value="Protein kinase-like (PK-like)"/>
    <property type="match status" value="1"/>
</dbReference>
<dbReference type="OrthoDB" id="1046782at2759"/>
<dbReference type="Proteomes" id="UP000020467">
    <property type="component" value="Unassembled WGS sequence"/>
</dbReference>
<feature type="region of interest" description="Disordered" evidence="1">
    <location>
        <begin position="636"/>
        <end position="681"/>
    </location>
</feature>
<dbReference type="KEGG" id="cfj:CFIO01_00842"/>
<feature type="compositionally biased region" description="Polar residues" evidence="1">
    <location>
        <begin position="670"/>
        <end position="681"/>
    </location>
</feature>
<name>A0A010RHW9_9PEZI</name>
<protein>
    <submittedName>
        <fullName evidence="3">Protein kinase domain-containing protein</fullName>
    </submittedName>
</protein>
<keyword evidence="3" id="KW-0418">Kinase</keyword>
<feature type="compositionally biased region" description="Basic and acidic residues" evidence="1">
    <location>
        <begin position="110"/>
        <end position="127"/>
    </location>
</feature>
<feature type="region of interest" description="Disordered" evidence="1">
    <location>
        <begin position="108"/>
        <end position="127"/>
    </location>
</feature>
<dbReference type="STRING" id="1445577.A0A010RHW9"/>
<dbReference type="PROSITE" id="PS50011">
    <property type="entry name" value="PROTEIN_KINASE_DOM"/>
    <property type="match status" value="1"/>
</dbReference>
<sequence>MPPSRCDDGMHKRGSTDAQRLSPAIPPALTKQGRQAASKRTAEYGKNGNMVTHGAAADTYSALNALPAVTKPRVPSNALGASRYEPPTIVTDAPVAWHGGFPGGSGIGSHDYDKAEASRSHNRELGRSECDEADAVVSVHDLGLGSWSTHHSRSRRPSQSDIFDHMSLERLSPKPFYSAAEIEADIRHQMENNLTWSEMDQEEFLPVNSFEKIFNIGAVMSLIRSIYQDVTDEELTRKACQIWGNDTGSRRRIMATLVFMKQPSRIGDFIQEEIFDHHLPLCHKMKSRKEFRTLGGERENSTLFRDWERVHIDLFYVYQRMIFVPFLSMGDGILRSYVFDGNVRLPWDKFKHVTNGGHGIIHRMEIHASHHDYAGSNHGNKPYLVFEWADGNLEQFWKRRQVEISPSATKWMAEQCRGITNAIKRIHGLATWQREERASGQQETWVKDWGRHGDIKPTNILWFLTHGEDRDHLVVADLGLTRYHSSLTKSRVMRVDGYTGTYRAPEIDLGSPISPKYDIWSLGCVFFEFCIWYLLGYEDVENFQRDRNLNRWSDNVEDKEEPDNSYFVTSHVSGKGKQAQLHPAVHKSPGPKVSKDHLQVPGSPASFVTFAEGNSTIPENIMSSVYHRDRALSIDSSNAGSDDGSWNDRSTATTSVFDEELDDPTARPNMMSSYRANHQVS</sequence>
<reference evidence="3 4" key="1">
    <citation type="submission" date="2014-02" db="EMBL/GenBank/DDBJ databases">
        <title>The genome sequence of Colletotrichum fioriniae PJ7.</title>
        <authorList>
            <person name="Baroncelli R."/>
            <person name="Thon M.R."/>
        </authorList>
    </citation>
    <scope>NUCLEOTIDE SEQUENCE [LARGE SCALE GENOMIC DNA]</scope>
    <source>
        <strain evidence="3 4">PJ7</strain>
    </source>
</reference>
<dbReference type="GO" id="GO:0004674">
    <property type="term" value="F:protein serine/threonine kinase activity"/>
    <property type="evidence" value="ECO:0007669"/>
    <property type="project" value="TreeGrafter"/>
</dbReference>
<dbReference type="Gene3D" id="1.10.510.10">
    <property type="entry name" value="Transferase(Phosphotransferase) domain 1"/>
    <property type="match status" value="1"/>
</dbReference>
<dbReference type="PANTHER" id="PTHR24359">
    <property type="entry name" value="SERINE/THREONINE-PROTEIN KINASE SBK1"/>
    <property type="match status" value="1"/>
</dbReference>
<dbReference type="SMART" id="SM00220">
    <property type="entry name" value="S_TKc"/>
    <property type="match status" value="1"/>
</dbReference>
<dbReference type="InterPro" id="IPR011009">
    <property type="entry name" value="Kinase-like_dom_sf"/>
</dbReference>
<accession>A0A010RHW9</accession>
<dbReference type="PANTHER" id="PTHR24359:SF37">
    <property type="entry name" value="PROTEIN KINASE DOMAIN-CONTAINING PROTEIN"/>
    <property type="match status" value="1"/>
</dbReference>
<dbReference type="Pfam" id="PF00069">
    <property type="entry name" value="Pkinase"/>
    <property type="match status" value="1"/>
</dbReference>
<evidence type="ECO:0000313" key="3">
    <source>
        <dbReference type="EMBL" id="EXF79946.1"/>
    </source>
</evidence>
<dbReference type="GO" id="GO:0005524">
    <property type="term" value="F:ATP binding"/>
    <property type="evidence" value="ECO:0007669"/>
    <property type="project" value="InterPro"/>
</dbReference>
<keyword evidence="3" id="KW-0808">Transferase</keyword>
<feature type="compositionally biased region" description="Polar residues" evidence="1">
    <location>
        <begin position="647"/>
        <end position="656"/>
    </location>
</feature>
<dbReference type="AlphaFoldDB" id="A0A010RHW9"/>
<comment type="caution">
    <text evidence="3">The sequence shown here is derived from an EMBL/GenBank/DDBJ whole genome shotgun (WGS) entry which is preliminary data.</text>
</comment>
<dbReference type="EMBL" id="JARH01000489">
    <property type="protein sequence ID" value="EXF79946.1"/>
    <property type="molecule type" value="Genomic_DNA"/>
</dbReference>
<evidence type="ECO:0000313" key="4">
    <source>
        <dbReference type="Proteomes" id="UP000020467"/>
    </source>
</evidence>
<gene>
    <name evidence="3" type="ORF">CFIO01_00842</name>
</gene>
<dbReference type="HOGENOM" id="CLU_403848_0_0_1"/>
<evidence type="ECO:0000256" key="1">
    <source>
        <dbReference type="SAM" id="MobiDB-lite"/>
    </source>
</evidence>
<feature type="region of interest" description="Disordered" evidence="1">
    <location>
        <begin position="1"/>
        <end position="46"/>
    </location>
</feature>
<evidence type="ECO:0000259" key="2">
    <source>
        <dbReference type="PROSITE" id="PS50011"/>
    </source>
</evidence>
<feature type="compositionally biased region" description="Basic and acidic residues" evidence="1">
    <location>
        <begin position="1"/>
        <end position="15"/>
    </location>
</feature>
<keyword evidence="4" id="KW-1185">Reference proteome</keyword>
<dbReference type="InterPro" id="IPR000719">
    <property type="entry name" value="Prot_kinase_dom"/>
</dbReference>